<dbReference type="GO" id="GO:0005763">
    <property type="term" value="C:mitochondrial small ribosomal subunit"/>
    <property type="evidence" value="ECO:0007669"/>
    <property type="project" value="EnsemblFungi"/>
</dbReference>
<dbReference type="Pfam" id="PF26163">
    <property type="entry name" value="mS26"/>
    <property type="match status" value="1"/>
</dbReference>
<evidence type="ECO:0000313" key="2">
    <source>
        <dbReference type="EMBL" id="AET40205.1"/>
    </source>
</evidence>
<dbReference type="OMA" id="VGYADNI"/>
<dbReference type="AlphaFoldDB" id="I6NDR3"/>
<dbReference type="InterPro" id="IPR058940">
    <property type="entry name" value="mS26_fungi"/>
</dbReference>
<dbReference type="STRING" id="931890.I6NDR3"/>
<dbReference type="HOGENOM" id="CLU_079416_0_0_1"/>
<dbReference type="CDD" id="cd23703">
    <property type="entry name" value="mS26_PET12"/>
    <property type="match status" value="1"/>
</dbReference>
<dbReference type="Proteomes" id="UP000006790">
    <property type="component" value="Chromosome 5"/>
</dbReference>
<feature type="compositionally biased region" description="Low complexity" evidence="1">
    <location>
        <begin position="294"/>
        <end position="312"/>
    </location>
</feature>
<dbReference type="InParanoid" id="I6NDR3"/>
<dbReference type="OrthoDB" id="5223508at2759"/>
<accession>I6NDR3</accession>
<keyword evidence="3" id="KW-1185">Reference proteome</keyword>
<evidence type="ECO:0008006" key="4">
    <source>
        <dbReference type="Google" id="ProtNLM"/>
    </source>
</evidence>
<protein>
    <recommendedName>
        <fullName evidence="4">37S ribosomal protein PET123, mitochondrial</fullName>
    </recommendedName>
</protein>
<evidence type="ECO:0000313" key="3">
    <source>
        <dbReference type="Proteomes" id="UP000006790"/>
    </source>
</evidence>
<name>I6NDR3_ERECY</name>
<dbReference type="EMBL" id="CP002501">
    <property type="protein sequence ID" value="AET40205.1"/>
    <property type="molecule type" value="Genomic_DNA"/>
</dbReference>
<reference evidence="2 3" key="1">
    <citation type="journal article" date="2011" name="G3 (Bethesda)">
        <title>Genome evolution in the Eremothecium clade of the Saccharomyces complex revealed by comparative genomics.</title>
        <authorList>
            <person name="Wendland J."/>
            <person name="Walther A."/>
        </authorList>
    </citation>
    <scope>NUCLEOTIDE SEQUENCE [LARGE SCALE GENOMIC DNA]</scope>
    <source>
        <strain evidence="3">CBS 270.75 / DBVPG 7215 / KCTC 17166 / NRRL Y-17582</strain>
    </source>
</reference>
<gene>
    <name evidence="2" type="ordered locus">Ecym_5456</name>
</gene>
<dbReference type="GO" id="GO:0003735">
    <property type="term" value="F:structural constituent of ribosome"/>
    <property type="evidence" value="ECO:0007669"/>
    <property type="project" value="EnsemblFungi"/>
</dbReference>
<evidence type="ECO:0000256" key="1">
    <source>
        <dbReference type="SAM" id="MobiDB-lite"/>
    </source>
</evidence>
<proteinExistence type="predicted"/>
<dbReference type="eggNOG" id="ENOG502QTCF">
    <property type="taxonomic scope" value="Eukaryota"/>
</dbReference>
<organism evidence="2 3">
    <name type="scientific">Eremothecium cymbalariae (strain CBS 270.75 / DBVPG 7215 / KCTC 17166 / NRRL Y-17582)</name>
    <name type="common">Yeast</name>
    <dbReference type="NCBI Taxonomy" id="931890"/>
    <lineage>
        <taxon>Eukaryota</taxon>
        <taxon>Fungi</taxon>
        <taxon>Dikarya</taxon>
        <taxon>Ascomycota</taxon>
        <taxon>Saccharomycotina</taxon>
        <taxon>Saccharomycetes</taxon>
        <taxon>Saccharomycetales</taxon>
        <taxon>Saccharomycetaceae</taxon>
        <taxon>Eremothecium</taxon>
    </lineage>
</organism>
<sequence length="312" mass="35399">MGKGVAKFGFKSGILPVTRSILKKPTMKQTSKLQETRAPKPKGINGVGYADNIKHPAGSHRNPPEVKFIDVEELIEKTVPHPKKGKIATTPNQLTKQRMAEIRREYLSESLRKEEQRILKQERLMLKRQELLHAERQQHLKKVNQNRSSDLTVPMLEDLIKGPLMRPRTAEEQKLVDLKRKYNRELIEFKSKERKFADLVSLYNAANCFIVTEKQLTEKIEELFTNDNVEYMKKNLHVTLANRASFGDQSVTDSLYGTLANGLHDGFPIIKDFLTGELNEGLSESKQNIEKAATESSQSASSNSGSTNQITQ</sequence>
<dbReference type="GeneID" id="11468545"/>
<dbReference type="RefSeq" id="XP_003647022.1">
    <property type="nucleotide sequence ID" value="XM_003646974.1"/>
</dbReference>
<dbReference type="KEGG" id="erc:Ecym_5456"/>
<dbReference type="FunCoup" id="I6NDR3">
    <property type="interactions" value="132"/>
</dbReference>
<feature type="region of interest" description="Disordered" evidence="1">
    <location>
        <begin position="285"/>
        <end position="312"/>
    </location>
</feature>